<dbReference type="InterPro" id="IPR011623">
    <property type="entry name" value="7TMR_DISM_rcpt_extracell_dom1"/>
</dbReference>
<evidence type="ECO:0000256" key="1">
    <source>
        <dbReference type="ARBA" id="ARBA00012528"/>
    </source>
</evidence>
<dbReference type="NCBIfam" id="TIGR00254">
    <property type="entry name" value="GGDEF"/>
    <property type="match status" value="1"/>
</dbReference>
<feature type="chain" id="PRO_5045691506" description="diguanylate cyclase" evidence="4">
    <location>
        <begin position="32"/>
        <end position="557"/>
    </location>
</feature>
<dbReference type="Pfam" id="PF00990">
    <property type="entry name" value="GGDEF"/>
    <property type="match status" value="1"/>
</dbReference>
<dbReference type="EMBL" id="JBHRXV010000008">
    <property type="protein sequence ID" value="MFC3712871.1"/>
    <property type="molecule type" value="Genomic_DNA"/>
</dbReference>
<feature type="transmembrane region" description="Helical" evidence="3">
    <location>
        <begin position="294"/>
        <end position="313"/>
    </location>
</feature>
<feature type="transmembrane region" description="Helical" evidence="3">
    <location>
        <begin position="264"/>
        <end position="282"/>
    </location>
</feature>
<dbReference type="InterPro" id="IPR000160">
    <property type="entry name" value="GGDEF_dom"/>
</dbReference>
<evidence type="ECO:0000256" key="2">
    <source>
        <dbReference type="ARBA" id="ARBA00034247"/>
    </source>
</evidence>
<dbReference type="Pfam" id="PF07695">
    <property type="entry name" value="7TMR-DISM_7TM"/>
    <property type="match status" value="1"/>
</dbReference>
<keyword evidence="6" id="KW-0808">Transferase</keyword>
<feature type="transmembrane region" description="Helical" evidence="3">
    <location>
        <begin position="232"/>
        <end position="252"/>
    </location>
</feature>
<dbReference type="InterPro" id="IPR050469">
    <property type="entry name" value="Diguanylate_Cyclase"/>
</dbReference>
<evidence type="ECO:0000259" key="5">
    <source>
        <dbReference type="PROSITE" id="PS50887"/>
    </source>
</evidence>
<dbReference type="GO" id="GO:0052621">
    <property type="term" value="F:diguanylate cyclase activity"/>
    <property type="evidence" value="ECO:0007669"/>
    <property type="project" value="UniProtKB-EC"/>
</dbReference>
<comment type="catalytic activity">
    <reaction evidence="2">
        <text>2 GTP = 3',3'-c-di-GMP + 2 diphosphate</text>
        <dbReference type="Rhea" id="RHEA:24898"/>
        <dbReference type="ChEBI" id="CHEBI:33019"/>
        <dbReference type="ChEBI" id="CHEBI:37565"/>
        <dbReference type="ChEBI" id="CHEBI:58805"/>
        <dbReference type="EC" id="2.7.7.65"/>
    </reaction>
</comment>
<feature type="transmembrane region" description="Helical" evidence="3">
    <location>
        <begin position="325"/>
        <end position="346"/>
    </location>
</feature>
<feature type="transmembrane region" description="Helical" evidence="3">
    <location>
        <begin position="195"/>
        <end position="212"/>
    </location>
</feature>
<dbReference type="SUPFAM" id="SSF55073">
    <property type="entry name" value="Nucleotide cyclase"/>
    <property type="match status" value="1"/>
</dbReference>
<evidence type="ECO:0000313" key="6">
    <source>
        <dbReference type="EMBL" id="MFC3712871.1"/>
    </source>
</evidence>
<dbReference type="Proteomes" id="UP001595615">
    <property type="component" value="Unassembled WGS sequence"/>
</dbReference>
<dbReference type="SMART" id="SM00267">
    <property type="entry name" value="GGDEF"/>
    <property type="match status" value="1"/>
</dbReference>
<keyword evidence="3" id="KW-1133">Transmembrane helix</keyword>
<dbReference type="InterPro" id="IPR043128">
    <property type="entry name" value="Rev_trsase/Diguanyl_cyclase"/>
</dbReference>
<sequence length="557" mass="58876">MTAAFALGGRWCIRATFALLLALVASAPARADSGGLVEAPCFTVSDRDAPAAGPCTLNPTSYQQRWLWTSVAPLDGREWRVTVRQSRFDALVVRFHYADGAIDRQSVVTGDFGDRWRIGGKIAFDPPLRHAAITRVEIGFKGLASHNLVRARLIPNAVADRAASFATLATGAALALLGFAAAYNLGVGLGSRKRAALWHSAWAACVFGWGLLWTQTALLIAPGLAGSPSVEVSIFLATCAIACAGQFFVTSTERAMVPPLLDRLLSAFCGLVGVAGALAAVGPRELMWMAEQSISLAVPAAALTLLIAVIVAIRRGSRMARDFGLSWAIPIAAVLWTHISDIGLTADDDSGQLLVLSLCALQTVGLSLIVSHRLASVRRERREAREREAELRTLADTDPLTGLLNRRGFVAGVEAALAAGRPVGLILMDLDYFKSINDRFGHDAGDRALSAVAGAFETHSREATIGRLGGEEFGIAVTGVPLPALGRLAERLRRAIASIDLPEGPGLITASFGVAMGPSSFEPLYRDADRALYRAKAQGRDRVAIADNAEAAAALTA</sequence>
<protein>
    <recommendedName>
        <fullName evidence="1">diguanylate cyclase</fullName>
        <ecNumber evidence="1">2.7.7.65</ecNumber>
    </recommendedName>
</protein>
<keyword evidence="7" id="KW-1185">Reference proteome</keyword>
<organism evidence="6 7">
    <name type="scientific">Sphingoaurantiacus capsulatus</name>
    <dbReference type="NCBI Taxonomy" id="1771310"/>
    <lineage>
        <taxon>Bacteria</taxon>
        <taxon>Pseudomonadati</taxon>
        <taxon>Pseudomonadota</taxon>
        <taxon>Alphaproteobacteria</taxon>
        <taxon>Sphingomonadales</taxon>
        <taxon>Sphingosinicellaceae</taxon>
        <taxon>Sphingoaurantiacus</taxon>
    </lineage>
</organism>
<dbReference type="CDD" id="cd01949">
    <property type="entry name" value="GGDEF"/>
    <property type="match status" value="1"/>
</dbReference>
<dbReference type="PANTHER" id="PTHR45138:SF9">
    <property type="entry name" value="DIGUANYLATE CYCLASE DGCM-RELATED"/>
    <property type="match status" value="1"/>
</dbReference>
<keyword evidence="3" id="KW-0812">Transmembrane</keyword>
<feature type="domain" description="GGDEF" evidence="5">
    <location>
        <begin position="421"/>
        <end position="548"/>
    </location>
</feature>
<comment type="caution">
    <text evidence="6">The sequence shown here is derived from an EMBL/GenBank/DDBJ whole genome shotgun (WGS) entry which is preliminary data.</text>
</comment>
<keyword evidence="3" id="KW-0472">Membrane</keyword>
<dbReference type="InterPro" id="IPR029787">
    <property type="entry name" value="Nucleotide_cyclase"/>
</dbReference>
<dbReference type="PROSITE" id="PS50887">
    <property type="entry name" value="GGDEF"/>
    <property type="match status" value="1"/>
</dbReference>
<name>A0ABV7XAM3_9SPHN</name>
<dbReference type="PANTHER" id="PTHR45138">
    <property type="entry name" value="REGULATORY COMPONENTS OF SENSORY TRANSDUCTION SYSTEM"/>
    <property type="match status" value="1"/>
</dbReference>
<keyword evidence="6" id="KW-0548">Nucleotidyltransferase</keyword>
<evidence type="ECO:0000256" key="4">
    <source>
        <dbReference type="SAM" id="SignalP"/>
    </source>
</evidence>
<proteinExistence type="predicted"/>
<accession>A0ABV7XAM3</accession>
<feature type="transmembrane region" description="Helical" evidence="3">
    <location>
        <begin position="352"/>
        <end position="375"/>
    </location>
</feature>
<gene>
    <name evidence="6" type="ORF">ACFOMD_09835</name>
</gene>
<feature type="transmembrane region" description="Helical" evidence="3">
    <location>
        <begin position="162"/>
        <end position="183"/>
    </location>
</feature>
<keyword evidence="4" id="KW-0732">Signal</keyword>
<evidence type="ECO:0000313" key="7">
    <source>
        <dbReference type="Proteomes" id="UP001595615"/>
    </source>
</evidence>
<dbReference type="RefSeq" id="WP_380860599.1">
    <property type="nucleotide sequence ID" value="NZ_JBHRXV010000008.1"/>
</dbReference>
<reference evidence="7" key="1">
    <citation type="journal article" date="2019" name="Int. J. Syst. Evol. Microbiol.">
        <title>The Global Catalogue of Microorganisms (GCM) 10K type strain sequencing project: providing services to taxonomists for standard genome sequencing and annotation.</title>
        <authorList>
            <consortium name="The Broad Institute Genomics Platform"/>
            <consortium name="The Broad Institute Genome Sequencing Center for Infectious Disease"/>
            <person name="Wu L."/>
            <person name="Ma J."/>
        </authorList>
    </citation>
    <scope>NUCLEOTIDE SEQUENCE [LARGE SCALE GENOMIC DNA]</scope>
    <source>
        <strain evidence="7">KCTC 42644</strain>
    </source>
</reference>
<feature type="signal peptide" evidence="4">
    <location>
        <begin position="1"/>
        <end position="31"/>
    </location>
</feature>
<dbReference type="Gene3D" id="3.30.70.270">
    <property type="match status" value="1"/>
</dbReference>
<dbReference type="EC" id="2.7.7.65" evidence="1"/>
<evidence type="ECO:0000256" key="3">
    <source>
        <dbReference type="SAM" id="Phobius"/>
    </source>
</evidence>